<dbReference type="Gene3D" id="3.40.190.10">
    <property type="entry name" value="Periplasmic binding protein-like II"/>
    <property type="match status" value="2"/>
</dbReference>
<dbReference type="AlphaFoldDB" id="A0A839V3S6"/>
<evidence type="ECO:0000313" key="2">
    <source>
        <dbReference type="EMBL" id="MBB3174179.1"/>
    </source>
</evidence>
<protein>
    <submittedName>
        <fullName evidence="2">NitT/TauT family transport system substrate-binding protein</fullName>
    </submittedName>
</protein>
<dbReference type="PROSITE" id="PS51318">
    <property type="entry name" value="TAT"/>
    <property type="match status" value="1"/>
</dbReference>
<sequence>MSEPDKPPHDAPRRSIGKLGRRALLISAGAGLATAGVVATGIVLDAIPDHDTDADATLSNGPPKLVRLSTGTHAPPLAALAVGQMNGIFTAYNLLIQLESHDRSDDAFADLAAGRLDAVITPAVRWLPALQGGLGASLVCGLHAGGTRLLVPRRSPIHRIEDVDGKRVAVARRDSSVVQMLAVMMRRKGMNPLQQIRWVETDPAHFVDALNAGEVDAIAGVDPLLWQLQHDLHLNQILSSDSGSFRQRVSSILGVSQAMLGARLDVVTALVHAIQDAASWTARHPKEAGAMLAPQMGGMPADQVSAMLAAEGQDIHPIGAPLREQVAQYADDLKLLGVFADTLNSARFARMAVRDITPA</sequence>
<name>A0A839V3S6_9PROT</name>
<evidence type="ECO:0000313" key="3">
    <source>
        <dbReference type="Proteomes" id="UP000557688"/>
    </source>
</evidence>
<dbReference type="SUPFAM" id="SSF53850">
    <property type="entry name" value="Periplasmic binding protein-like II"/>
    <property type="match status" value="1"/>
</dbReference>
<dbReference type="RefSeq" id="WP_183275160.1">
    <property type="nucleotide sequence ID" value="NZ_JACHXV010000006.1"/>
</dbReference>
<dbReference type="Proteomes" id="UP000557688">
    <property type="component" value="Unassembled WGS sequence"/>
</dbReference>
<dbReference type="InterPro" id="IPR015168">
    <property type="entry name" value="SsuA/THI5"/>
</dbReference>
<gene>
    <name evidence="2" type="ORF">FHR90_002015</name>
</gene>
<keyword evidence="3" id="KW-1185">Reference proteome</keyword>
<proteinExistence type="predicted"/>
<dbReference type="InterPro" id="IPR006311">
    <property type="entry name" value="TAT_signal"/>
</dbReference>
<dbReference type="Pfam" id="PF09084">
    <property type="entry name" value="NMT1"/>
    <property type="match status" value="1"/>
</dbReference>
<dbReference type="PANTHER" id="PTHR30024">
    <property type="entry name" value="ALIPHATIC SULFONATES-BINDING PROTEIN-RELATED"/>
    <property type="match status" value="1"/>
</dbReference>
<dbReference type="EMBL" id="JACHXV010000006">
    <property type="protein sequence ID" value="MBB3174179.1"/>
    <property type="molecule type" value="Genomic_DNA"/>
</dbReference>
<organism evidence="2 3">
    <name type="scientific">Endobacter medicaginis</name>
    <dbReference type="NCBI Taxonomy" id="1181271"/>
    <lineage>
        <taxon>Bacteria</taxon>
        <taxon>Pseudomonadati</taxon>
        <taxon>Pseudomonadota</taxon>
        <taxon>Alphaproteobacteria</taxon>
        <taxon>Acetobacterales</taxon>
        <taxon>Acetobacteraceae</taxon>
        <taxon>Endobacter</taxon>
    </lineage>
</organism>
<evidence type="ECO:0000259" key="1">
    <source>
        <dbReference type="Pfam" id="PF09084"/>
    </source>
</evidence>
<accession>A0A839V3S6</accession>
<reference evidence="2 3" key="1">
    <citation type="submission" date="2020-08" db="EMBL/GenBank/DDBJ databases">
        <title>Genomic Encyclopedia of Type Strains, Phase III (KMG-III): the genomes of soil and plant-associated and newly described type strains.</title>
        <authorList>
            <person name="Whitman W."/>
        </authorList>
    </citation>
    <scope>NUCLEOTIDE SEQUENCE [LARGE SCALE GENOMIC DNA]</scope>
    <source>
        <strain evidence="2 3">CECT 8088</strain>
    </source>
</reference>
<comment type="caution">
    <text evidence="2">The sequence shown here is derived from an EMBL/GenBank/DDBJ whole genome shotgun (WGS) entry which is preliminary data.</text>
</comment>
<feature type="domain" description="SsuA/THI5-like" evidence="1">
    <location>
        <begin position="78"/>
        <end position="288"/>
    </location>
</feature>